<dbReference type="InterPro" id="IPR032675">
    <property type="entry name" value="LRR_dom_sf"/>
</dbReference>
<dbReference type="InterPro" id="IPR036034">
    <property type="entry name" value="PDZ_sf"/>
</dbReference>
<feature type="compositionally biased region" description="Polar residues" evidence="1">
    <location>
        <begin position="288"/>
        <end position="297"/>
    </location>
</feature>
<dbReference type="GO" id="GO:0043113">
    <property type="term" value="P:receptor clustering"/>
    <property type="evidence" value="ECO:0007669"/>
    <property type="project" value="TreeGrafter"/>
</dbReference>
<feature type="compositionally biased region" description="Low complexity" evidence="1">
    <location>
        <begin position="369"/>
        <end position="389"/>
    </location>
</feature>
<organism evidence="3">
    <name type="scientific">Amphimedon queenslandica</name>
    <name type="common">Sponge</name>
    <dbReference type="NCBI Taxonomy" id="400682"/>
    <lineage>
        <taxon>Eukaryota</taxon>
        <taxon>Metazoa</taxon>
        <taxon>Porifera</taxon>
        <taxon>Demospongiae</taxon>
        <taxon>Heteroscleromorpha</taxon>
        <taxon>Haplosclerida</taxon>
        <taxon>Niphatidae</taxon>
        <taxon>Amphimedon</taxon>
    </lineage>
</organism>
<feature type="region of interest" description="Disordered" evidence="1">
    <location>
        <begin position="455"/>
        <end position="508"/>
    </location>
</feature>
<dbReference type="GO" id="GO:0045197">
    <property type="term" value="P:establishment or maintenance of epithelial cell apical/basal polarity"/>
    <property type="evidence" value="ECO:0007669"/>
    <property type="project" value="TreeGrafter"/>
</dbReference>
<dbReference type="GO" id="GO:0098609">
    <property type="term" value="P:cell-cell adhesion"/>
    <property type="evidence" value="ECO:0007669"/>
    <property type="project" value="TreeGrafter"/>
</dbReference>
<dbReference type="PROSITE" id="PS50106">
    <property type="entry name" value="PDZ"/>
    <property type="match status" value="1"/>
</dbReference>
<dbReference type="PANTHER" id="PTHR23119:SF50">
    <property type="entry name" value="PDZ DOMAIN-CONTAINING PROTEIN"/>
    <property type="match status" value="1"/>
</dbReference>
<feature type="compositionally biased region" description="Polar residues" evidence="1">
    <location>
        <begin position="336"/>
        <end position="357"/>
    </location>
</feature>
<dbReference type="STRING" id="400682.A0A1X7TSZ0"/>
<dbReference type="EnsemblMetazoa" id="Aqu2.1.18346_001">
    <property type="protein sequence ID" value="Aqu2.1.18346_001"/>
    <property type="gene ID" value="Aqu2.1.18346"/>
</dbReference>
<feature type="region of interest" description="Disordered" evidence="1">
    <location>
        <begin position="86"/>
        <end position="125"/>
    </location>
</feature>
<feature type="domain" description="PDZ" evidence="2">
    <location>
        <begin position="597"/>
        <end position="697"/>
    </location>
</feature>
<dbReference type="InParanoid" id="A0A1X7TSZ0"/>
<dbReference type="PANTHER" id="PTHR23119">
    <property type="entry name" value="DISCS LARGE"/>
    <property type="match status" value="1"/>
</dbReference>
<feature type="compositionally biased region" description="Low complexity" evidence="1">
    <location>
        <begin position="477"/>
        <end position="487"/>
    </location>
</feature>
<feature type="region of interest" description="Disordered" evidence="1">
    <location>
        <begin position="267"/>
        <end position="297"/>
    </location>
</feature>
<dbReference type="Gene3D" id="3.80.10.10">
    <property type="entry name" value="Ribonuclease Inhibitor"/>
    <property type="match status" value="1"/>
</dbReference>
<dbReference type="GO" id="GO:0045211">
    <property type="term" value="C:postsynaptic membrane"/>
    <property type="evidence" value="ECO:0007669"/>
    <property type="project" value="TreeGrafter"/>
</dbReference>
<dbReference type="GO" id="GO:0016323">
    <property type="term" value="C:basolateral plasma membrane"/>
    <property type="evidence" value="ECO:0007669"/>
    <property type="project" value="TreeGrafter"/>
</dbReference>
<feature type="region of interest" description="Disordered" evidence="1">
    <location>
        <begin position="523"/>
        <end position="568"/>
    </location>
</feature>
<evidence type="ECO:0000313" key="3">
    <source>
        <dbReference type="EnsemblMetazoa" id="Aqu2.1.18346_001"/>
    </source>
</evidence>
<dbReference type="InterPro" id="IPR001478">
    <property type="entry name" value="PDZ"/>
</dbReference>
<dbReference type="GO" id="GO:0005912">
    <property type="term" value="C:adherens junction"/>
    <property type="evidence" value="ECO:0007669"/>
    <property type="project" value="TreeGrafter"/>
</dbReference>
<sequence>TVLILRNNRLRSIPSSIAQLSSLTIINIIGNQLSRLPAGLSSLPHITAIWIAENQSKPLLEFQLQTDPSNGDSYLTCVVFPQQGIETPYDESHGSSDTSSIPTLDSIPPPPTGAHPTDGLHAQGSSVNFEPHLVTGEKKGISRDLTPYPKELHARINKWKTSKEGTGKDSTNESGSIIQRRSTYNKINRPHSLIKALVNPVQDGSGLIESTVSRVSSLSPDLLIHLPTADIGADSNDDIDQESREVDVIPDINMLMNDQSRRSQVLDHTHNTNNNNNNARPPRIPSADSATSGFASSPDTPTYLKNKLTAAKVGVWSHYTHSVESGIEQELAWYQSTTPSPSHGATPTITPPTNGLQSDGEDYDHLSKDVPSSSTLSLSAPPLSPVLSPRTVPPQPPQAGGNPSRPPLDLSSLSPVLQPAVSAKIHRGHEGSFMRALSPHYSSFHSRHYSDSVYPLKATPTTDTPPLSAGPIRRTRGSSYTSSSPNNHSRRPYHQYSTDPPTGGSPRGWGQELIHSFDRLVSATPPQSPGKRGVVFTSTDGTLNRRPRASEYTDTTTRTPGYKSVGSVSSAGADSGVELLRRTTAYVIPKSTSNSTNISYDANSLGTYEVTLKKSPTLGLGITGGKDGENAIKPGDKGFYVFRLVNNLPAAKCGKISIGDKILAVNSVDVSNLLNEQLVKLLTSEDVYVTILFAREPSITLL</sequence>
<proteinExistence type="predicted"/>
<dbReference type="InterPro" id="IPR050614">
    <property type="entry name" value="Synaptic_Scaffolding_LAP-MAGUK"/>
</dbReference>
<feature type="region of interest" description="Disordered" evidence="1">
    <location>
        <begin position="336"/>
        <end position="413"/>
    </location>
</feature>
<dbReference type="GO" id="GO:0019901">
    <property type="term" value="F:protein kinase binding"/>
    <property type="evidence" value="ECO:0007669"/>
    <property type="project" value="TreeGrafter"/>
</dbReference>
<dbReference type="SUPFAM" id="SSF52058">
    <property type="entry name" value="L domain-like"/>
    <property type="match status" value="1"/>
</dbReference>
<name>A0A1X7TSZ0_AMPQE</name>
<dbReference type="AlphaFoldDB" id="A0A1X7TSZ0"/>
<dbReference type="OrthoDB" id="123971at2759"/>
<dbReference type="GO" id="GO:0098968">
    <property type="term" value="P:neurotransmitter receptor transport postsynaptic membrane to endosome"/>
    <property type="evidence" value="ECO:0007669"/>
    <property type="project" value="TreeGrafter"/>
</dbReference>
<protein>
    <recommendedName>
        <fullName evidence="2">PDZ domain-containing protein</fullName>
    </recommendedName>
</protein>
<evidence type="ECO:0000256" key="1">
    <source>
        <dbReference type="SAM" id="MobiDB-lite"/>
    </source>
</evidence>
<dbReference type="Gene3D" id="2.30.42.10">
    <property type="match status" value="1"/>
</dbReference>
<dbReference type="SMART" id="SM00228">
    <property type="entry name" value="PDZ"/>
    <property type="match status" value="1"/>
</dbReference>
<dbReference type="eggNOG" id="KOG0619">
    <property type="taxonomic scope" value="Eukaryota"/>
</dbReference>
<dbReference type="SUPFAM" id="SSF50156">
    <property type="entry name" value="PDZ domain-like"/>
    <property type="match status" value="1"/>
</dbReference>
<dbReference type="GO" id="GO:0098887">
    <property type="term" value="P:neurotransmitter receptor transport, endosome to postsynaptic membrane"/>
    <property type="evidence" value="ECO:0007669"/>
    <property type="project" value="TreeGrafter"/>
</dbReference>
<evidence type="ECO:0000259" key="2">
    <source>
        <dbReference type="PROSITE" id="PS50106"/>
    </source>
</evidence>
<dbReference type="Pfam" id="PF00595">
    <property type="entry name" value="PDZ"/>
    <property type="match status" value="1"/>
</dbReference>
<accession>A0A1X7TSZ0</accession>
<reference evidence="3" key="1">
    <citation type="submission" date="2017-05" db="UniProtKB">
        <authorList>
            <consortium name="EnsemblMetazoa"/>
        </authorList>
    </citation>
    <scope>IDENTIFICATION</scope>
</reference>